<feature type="compositionally biased region" description="Basic and acidic residues" evidence="2">
    <location>
        <begin position="183"/>
        <end position="199"/>
    </location>
</feature>
<evidence type="ECO:0000256" key="2">
    <source>
        <dbReference type="SAM" id="MobiDB-lite"/>
    </source>
</evidence>
<keyword evidence="4" id="KW-1185">Reference proteome</keyword>
<organism evidence="3 4">
    <name type="scientific">Nematostella vectensis</name>
    <name type="common">Starlet sea anemone</name>
    <dbReference type="NCBI Taxonomy" id="45351"/>
    <lineage>
        <taxon>Eukaryota</taxon>
        <taxon>Metazoa</taxon>
        <taxon>Cnidaria</taxon>
        <taxon>Anthozoa</taxon>
        <taxon>Hexacorallia</taxon>
        <taxon>Actiniaria</taxon>
        <taxon>Edwardsiidae</taxon>
        <taxon>Nematostella</taxon>
    </lineage>
</organism>
<name>A7S8H3_NEMVE</name>
<proteinExistence type="predicted"/>
<accession>A7S8H3</accession>
<protein>
    <submittedName>
        <fullName evidence="3">Uncharacterized protein</fullName>
    </submittedName>
</protein>
<dbReference type="InParanoid" id="A7S8H3"/>
<dbReference type="HOGENOM" id="CLU_710394_0_0_1"/>
<gene>
    <name evidence="3" type="ORF">NEMVEDRAFT_v1g208410</name>
</gene>
<evidence type="ECO:0000256" key="1">
    <source>
        <dbReference type="SAM" id="Coils"/>
    </source>
</evidence>
<feature type="coiled-coil region" evidence="1">
    <location>
        <begin position="92"/>
        <end position="126"/>
    </location>
</feature>
<sequence>MADQAMQSVNAHTRKIFQNTEHVMKVTMSLIETVESLRLKLRNNPPDKTVASLTDRLAVSIDLYERFNTELLQFKFDLKSVSSIAEYYGKIRENVEQERNELAKKIAAMQKEKISFEKERMIIEKERTRLLRELGSITNFDYFSRKIEDQDSECISKQLGKQIKEIEKALNNREALEDELKQTKSKLKSMESRNNELEKKLRRASQQSEGDRSSVKESCENSCDGDENSQRKIKHEKETNEPDEVGPILETLAEFNARLQDELYSLKQENIHLTISANEARSAMYHAKNQLSVSIRDREDLRTRINRLTMQNRRLEYALRVRAENEVNTRNLQHKENEQMRWKEVRTIKRLGIEGGFTPITLESYATSNIQRYGGRSTGVRNSVCQAKF</sequence>
<dbReference type="Proteomes" id="UP000001593">
    <property type="component" value="Unassembled WGS sequence"/>
</dbReference>
<keyword evidence="1" id="KW-0175">Coiled coil</keyword>
<dbReference type="PhylomeDB" id="A7S8H3"/>
<evidence type="ECO:0000313" key="3">
    <source>
        <dbReference type="EMBL" id="EDO39986.1"/>
    </source>
</evidence>
<feature type="region of interest" description="Disordered" evidence="2">
    <location>
        <begin position="183"/>
        <end position="244"/>
    </location>
</feature>
<feature type="compositionally biased region" description="Basic and acidic residues" evidence="2">
    <location>
        <begin position="209"/>
        <end position="219"/>
    </location>
</feature>
<dbReference type="AlphaFoldDB" id="A7S8H3"/>
<reference evidence="3 4" key="1">
    <citation type="journal article" date="2007" name="Science">
        <title>Sea anemone genome reveals ancestral eumetazoan gene repertoire and genomic organization.</title>
        <authorList>
            <person name="Putnam N.H."/>
            <person name="Srivastava M."/>
            <person name="Hellsten U."/>
            <person name="Dirks B."/>
            <person name="Chapman J."/>
            <person name="Salamov A."/>
            <person name="Terry A."/>
            <person name="Shapiro H."/>
            <person name="Lindquist E."/>
            <person name="Kapitonov V.V."/>
            <person name="Jurka J."/>
            <person name="Genikhovich G."/>
            <person name="Grigoriev I.V."/>
            <person name="Lucas S.M."/>
            <person name="Steele R.E."/>
            <person name="Finnerty J.R."/>
            <person name="Technau U."/>
            <person name="Martindale M.Q."/>
            <person name="Rokhsar D.S."/>
        </authorList>
    </citation>
    <scope>NUCLEOTIDE SEQUENCE [LARGE SCALE GENOMIC DNA]</scope>
    <source>
        <strain evidence="4">CH2 X CH6</strain>
    </source>
</reference>
<dbReference type="EMBL" id="DS469598">
    <property type="protein sequence ID" value="EDO39986.1"/>
    <property type="molecule type" value="Genomic_DNA"/>
</dbReference>
<evidence type="ECO:0000313" key="4">
    <source>
        <dbReference type="Proteomes" id="UP000001593"/>
    </source>
</evidence>